<protein>
    <submittedName>
        <fullName evidence="2">Uncharacterized protein</fullName>
    </submittedName>
</protein>
<gene>
    <name evidence="2" type="ORF">CO030_04955</name>
</gene>
<dbReference type="EMBL" id="PFRH01000150">
    <property type="protein sequence ID" value="PJC52041.1"/>
    <property type="molecule type" value="Genomic_DNA"/>
</dbReference>
<keyword evidence="1" id="KW-0472">Membrane</keyword>
<organism evidence="2 3">
    <name type="scientific">Candidatus Magasanikbacteria bacterium CG_4_9_14_0_2_um_filter_42_11</name>
    <dbReference type="NCBI Taxonomy" id="1974643"/>
    <lineage>
        <taxon>Bacteria</taxon>
        <taxon>Candidatus Magasanikiibacteriota</taxon>
    </lineage>
</organism>
<name>A0A2M8F8J1_9BACT</name>
<sequence>MTVISKYCIDRPLIDQYYIFIPQRRGRAMRKKRKPFWCVFFMFCEEICAAYTMGDDPPFGIGHVWLFYGFAESLQDFKNIVRLCAEEEGISTFIDLDLEVEV</sequence>
<keyword evidence="1" id="KW-1133">Transmembrane helix</keyword>
<feature type="transmembrane region" description="Helical" evidence="1">
    <location>
        <begin position="35"/>
        <end position="54"/>
    </location>
</feature>
<accession>A0A2M8F8J1</accession>
<dbReference type="Proteomes" id="UP000231456">
    <property type="component" value="Unassembled WGS sequence"/>
</dbReference>
<dbReference type="AlphaFoldDB" id="A0A2M8F8J1"/>
<comment type="caution">
    <text evidence="2">The sequence shown here is derived from an EMBL/GenBank/DDBJ whole genome shotgun (WGS) entry which is preliminary data.</text>
</comment>
<reference evidence="3" key="1">
    <citation type="submission" date="2017-09" db="EMBL/GenBank/DDBJ databases">
        <title>Depth-based differentiation of microbial function through sediment-hosted aquifers and enrichment of novel symbionts in the deep terrestrial subsurface.</title>
        <authorList>
            <person name="Probst A.J."/>
            <person name="Ladd B."/>
            <person name="Jarett J.K."/>
            <person name="Geller-Mcgrath D.E."/>
            <person name="Sieber C.M.K."/>
            <person name="Emerson J.B."/>
            <person name="Anantharaman K."/>
            <person name="Thomas B.C."/>
            <person name="Malmstrom R."/>
            <person name="Stieglmeier M."/>
            <person name="Klingl A."/>
            <person name="Woyke T."/>
            <person name="Ryan C.M."/>
            <person name="Banfield J.F."/>
        </authorList>
    </citation>
    <scope>NUCLEOTIDE SEQUENCE [LARGE SCALE GENOMIC DNA]</scope>
</reference>
<evidence type="ECO:0000313" key="3">
    <source>
        <dbReference type="Proteomes" id="UP000231456"/>
    </source>
</evidence>
<proteinExistence type="predicted"/>
<evidence type="ECO:0000313" key="2">
    <source>
        <dbReference type="EMBL" id="PJC52041.1"/>
    </source>
</evidence>
<keyword evidence="1" id="KW-0812">Transmembrane</keyword>
<evidence type="ECO:0000256" key="1">
    <source>
        <dbReference type="SAM" id="Phobius"/>
    </source>
</evidence>